<dbReference type="InterPro" id="IPR007361">
    <property type="entry name" value="DUF427"/>
</dbReference>
<dbReference type="OrthoDB" id="18996at2759"/>
<name>A0A8K0WZT0_9PEZI</name>
<evidence type="ECO:0000259" key="1">
    <source>
        <dbReference type="Pfam" id="PF04248"/>
    </source>
</evidence>
<keyword evidence="3" id="KW-1185">Reference proteome</keyword>
<proteinExistence type="predicted"/>
<dbReference type="Proteomes" id="UP000813385">
    <property type="component" value="Unassembled WGS sequence"/>
</dbReference>
<dbReference type="PANTHER" id="PTHR34310:SF5">
    <property type="entry name" value="DUF427 DOMAIN PROTEIN (AFU_ORTHOLOGUE AFUA_3G02220)"/>
    <property type="match status" value="1"/>
</dbReference>
<protein>
    <submittedName>
        <fullName evidence="2">DUF427 domain-containing protein</fullName>
    </submittedName>
</protein>
<evidence type="ECO:0000313" key="2">
    <source>
        <dbReference type="EMBL" id="KAH7353765.1"/>
    </source>
</evidence>
<dbReference type="Gene3D" id="2.170.150.40">
    <property type="entry name" value="Domain of unknown function (DUF427)"/>
    <property type="match status" value="1"/>
</dbReference>
<accession>A0A8K0WZT0</accession>
<sequence length="102" mass="11281">MTKSGRATATINGTTVAEATSWEEVENNVYFPPTSIKREYFTGPTGHSTHCPWKGDASYYDINVGGDKLGNAAWYYPEPKDAAKEIKDHVAFYKSKVTVSVE</sequence>
<dbReference type="EMBL" id="JAGPXD010000005">
    <property type="protein sequence ID" value="KAH7353765.1"/>
    <property type="molecule type" value="Genomic_DNA"/>
</dbReference>
<gene>
    <name evidence="2" type="ORF">B0T11DRAFT_120533</name>
</gene>
<comment type="caution">
    <text evidence="2">The sequence shown here is derived from an EMBL/GenBank/DDBJ whole genome shotgun (WGS) entry which is preliminary data.</text>
</comment>
<dbReference type="Pfam" id="PF04248">
    <property type="entry name" value="NTP_transf_9"/>
    <property type="match status" value="1"/>
</dbReference>
<dbReference type="AlphaFoldDB" id="A0A8K0WZT0"/>
<dbReference type="InterPro" id="IPR038694">
    <property type="entry name" value="DUF427_sf"/>
</dbReference>
<organism evidence="2 3">
    <name type="scientific">Plectosphaerella cucumerina</name>
    <dbReference type="NCBI Taxonomy" id="40658"/>
    <lineage>
        <taxon>Eukaryota</taxon>
        <taxon>Fungi</taxon>
        <taxon>Dikarya</taxon>
        <taxon>Ascomycota</taxon>
        <taxon>Pezizomycotina</taxon>
        <taxon>Sordariomycetes</taxon>
        <taxon>Hypocreomycetidae</taxon>
        <taxon>Glomerellales</taxon>
        <taxon>Plectosphaerellaceae</taxon>
        <taxon>Plectosphaerella</taxon>
    </lineage>
</organism>
<dbReference type="PANTHER" id="PTHR34310">
    <property type="entry name" value="DUF427 DOMAIN PROTEIN (AFU_ORTHOLOGUE AFUA_3G02220)"/>
    <property type="match status" value="1"/>
</dbReference>
<feature type="domain" description="DUF427" evidence="1">
    <location>
        <begin position="8"/>
        <end position="94"/>
    </location>
</feature>
<evidence type="ECO:0000313" key="3">
    <source>
        <dbReference type="Proteomes" id="UP000813385"/>
    </source>
</evidence>
<reference evidence="2" key="1">
    <citation type="journal article" date="2021" name="Nat. Commun.">
        <title>Genetic determinants of endophytism in the Arabidopsis root mycobiome.</title>
        <authorList>
            <person name="Mesny F."/>
            <person name="Miyauchi S."/>
            <person name="Thiergart T."/>
            <person name="Pickel B."/>
            <person name="Atanasova L."/>
            <person name="Karlsson M."/>
            <person name="Huettel B."/>
            <person name="Barry K.W."/>
            <person name="Haridas S."/>
            <person name="Chen C."/>
            <person name="Bauer D."/>
            <person name="Andreopoulos W."/>
            <person name="Pangilinan J."/>
            <person name="LaButti K."/>
            <person name="Riley R."/>
            <person name="Lipzen A."/>
            <person name="Clum A."/>
            <person name="Drula E."/>
            <person name="Henrissat B."/>
            <person name="Kohler A."/>
            <person name="Grigoriev I.V."/>
            <person name="Martin F.M."/>
            <person name="Hacquard S."/>
        </authorList>
    </citation>
    <scope>NUCLEOTIDE SEQUENCE</scope>
    <source>
        <strain evidence="2">MPI-CAGE-AT-0016</strain>
    </source>
</reference>